<dbReference type="GO" id="GO:0016787">
    <property type="term" value="F:hydrolase activity"/>
    <property type="evidence" value="ECO:0007669"/>
    <property type="project" value="UniProtKB-KW"/>
</dbReference>
<proteinExistence type="predicted"/>
<dbReference type="InterPro" id="IPR016047">
    <property type="entry name" value="M23ase_b-sheet_dom"/>
</dbReference>
<dbReference type="RefSeq" id="WP_302108274.1">
    <property type="nucleotide sequence ID" value="NZ_JAUKTR010000001.1"/>
</dbReference>
<protein>
    <submittedName>
        <fullName evidence="3">M23 family metallopeptidase</fullName>
        <ecNumber evidence="3">3.4.24.-</ecNumber>
    </submittedName>
</protein>
<dbReference type="PANTHER" id="PTHR21666">
    <property type="entry name" value="PEPTIDASE-RELATED"/>
    <property type="match status" value="1"/>
</dbReference>
<accession>A0ABT8SJ60</accession>
<dbReference type="InterPro" id="IPR011055">
    <property type="entry name" value="Dup_hybrid_motif"/>
</dbReference>
<keyword evidence="4" id="KW-1185">Reference proteome</keyword>
<evidence type="ECO:0000256" key="1">
    <source>
        <dbReference type="ARBA" id="ARBA00022729"/>
    </source>
</evidence>
<evidence type="ECO:0000259" key="2">
    <source>
        <dbReference type="Pfam" id="PF01551"/>
    </source>
</evidence>
<gene>
    <name evidence="3" type="ORF">Q0812_00160</name>
</gene>
<comment type="caution">
    <text evidence="3">The sequence shown here is derived from an EMBL/GenBank/DDBJ whole genome shotgun (WGS) entry which is preliminary data.</text>
</comment>
<dbReference type="CDD" id="cd12797">
    <property type="entry name" value="M23_peptidase"/>
    <property type="match status" value="1"/>
</dbReference>
<dbReference type="Proteomes" id="UP001169063">
    <property type="component" value="Unassembled WGS sequence"/>
</dbReference>
<dbReference type="EMBL" id="JAUKTR010000001">
    <property type="protein sequence ID" value="MDO1557838.1"/>
    <property type="molecule type" value="Genomic_DNA"/>
</dbReference>
<dbReference type="SUPFAM" id="SSF51261">
    <property type="entry name" value="Duplicated hybrid motif"/>
    <property type="match status" value="1"/>
</dbReference>
<dbReference type="Gene3D" id="2.70.70.10">
    <property type="entry name" value="Glucose Permease (Domain IIA)"/>
    <property type="match status" value="1"/>
</dbReference>
<dbReference type="InterPro" id="IPR050570">
    <property type="entry name" value="Cell_wall_metabolism_enzyme"/>
</dbReference>
<keyword evidence="3" id="KW-0378">Hydrolase</keyword>
<reference evidence="3" key="1">
    <citation type="submission" date="2023-07" db="EMBL/GenBank/DDBJ databases">
        <title>Brevundimonas soil sp. nov., isolated from the soil of chemical plant.</title>
        <authorList>
            <person name="Wu N."/>
        </authorList>
    </citation>
    <scope>NUCLEOTIDE SEQUENCE</scope>
    <source>
        <strain evidence="3">XZ-24</strain>
    </source>
</reference>
<dbReference type="EC" id="3.4.24.-" evidence="3"/>
<name>A0ABT8SJ60_9CAUL</name>
<evidence type="ECO:0000313" key="3">
    <source>
        <dbReference type="EMBL" id="MDO1557838.1"/>
    </source>
</evidence>
<dbReference type="PANTHER" id="PTHR21666:SF289">
    <property type="entry name" value="L-ALA--D-GLU ENDOPEPTIDASE"/>
    <property type="match status" value="1"/>
</dbReference>
<evidence type="ECO:0000313" key="4">
    <source>
        <dbReference type="Proteomes" id="UP001169063"/>
    </source>
</evidence>
<organism evidence="3 4">
    <name type="scientific">Peiella sedimenti</name>
    <dbReference type="NCBI Taxonomy" id="3061083"/>
    <lineage>
        <taxon>Bacteria</taxon>
        <taxon>Pseudomonadati</taxon>
        <taxon>Pseudomonadota</taxon>
        <taxon>Alphaproteobacteria</taxon>
        <taxon>Caulobacterales</taxon>
        <taxon>Caulobacteraceae</taxon>
        <taxon>Peiella</taxon>
    </lineage>
</organism>
<sequence length="215" mass="22956">MTLVLNRPVFDRPTRRASRRARMARAALVRLGHLMTLLTVGGLAMASAPNDWLARQWREARGLPEPAPPTVVEPWLLPVRGYDVNSRFGHRRLADEERARLHAGVDIAAPLGTPVLAASGGRVLRAGLSGGGYGRYVVVEHEDGMVTLYGHLSEIDPSVSRGASVVPGQRLGAVGSTGHSTGPHLHFEMRAAGRPINPQAHIGVREVQTGSGEGA</sequence>
<dbReference type="Pfam" id="PF01551">
    <property type="entry name" value="Peptidase_M23"/>
    <property type="match status" value="1"/>
</dbReference>
<keyword evidence="1" id="KW-0732">Signal</keyword>
<feature type="domain" description="M23ase beta-sheet core" evidence="2">
    <location>
        <begin position="101"/>
        <end position="198"/>
    </location>
</feature>